<evidence type="ECO:0000313" key="2">
    <source>
        <dbReference type="Proteomes" id="UP000658980"/>
    </source>
</evidence>
<gene>
    <name evidence="1" type="ORF">H9630_06625</name>
</gene>
<dbReference type="Proteomes" id="UP000658980">
    <property type="component" value="Unassembled WGS sequence"/>
</dbReference>
<proteinExistence type="predicted"/>
<name>A0ABR8WBT5_9BACL</name>
<reference evidence="1 2" key="1">
    <citation type="submission" date="2020-08" db="EMBL/GenBank/DDBJ databases">
        <title>A Genomic Blueprint of the Chicken Gut Microbiome.</title>
        <authorList>
            <person name="Gilroy R."/>
            <person name="Ravi A."/>
            <person name="Getino M."/>
            <person name="Pursley I."/>
            <person name="Horton D.L."/>
            <person name="Alikhan N.-F."/>
            <person name="Baker D."/>
            <person name="Gharbi K."/>
            <person name="Hall N."/>
            <person name="Watson M."/>
            <person name="Adriaenssens E.M."/>
            <person name="Foster-Nyarko E."/>
            <person name="Jarju S."/>
            <person name="Secka A."/>
            <person name="Antonio M."/>
            <person name="Oren A."/>
            <person name="Chaudhuri R."/>
            <person name="La Ragione R.M."/>
            <person name="Hildebrand F."/>
            <person name="Pallen M.J."/>
        </authorList>
    </citation>
    <scope>NUCLEOTIDE SEQUENCE [LARGE SCALE GENOMIC DNA]</scope>
    <source>
        <strain evidence="1 2">Sa1BUA13</strain>
    </source>
</reference>
<sequence length="501" mass="58473">MRGNRKVNLEMVNSHFNLPKSIHFLYADSHDLEKLYSLCKEFSKEIWKSYEHEVYLKETFSELRRTINRFFTSIENYSVTISRHLKDVLNLLKSLKSGYPIIFENYCIPLAASLKKIQEDYGEINFLQNSIREKIATQINGNTYILTRFQNGIDHILINGYEVPVLRANDFINKNIFADNIIFIGSPYNFEEKFSTLFFAKTIYFINYKMFENQLRVKSNFNNLGINATYNSIYENVSINKGLLGEKMEFGIDIITEVLDEDEVLKDYRMNNKVINEIDKIETRVIFLANKCYIFVPVLSKIRKLDKVTGEFFSAELKSIENDDLLLFRNNSSVDLIVEVANVIMGEKASIYRKYQNIWKKTLRGYIKKYGAKKFALYLRNRGIPTANEVNLRNWISPENIAPNHLVELLTIFQYSPERIEKIVISTKKIKSAHLRAGIYISKKLLEELNEDLLEGLEDEGYVTFSSELFKGASFNIEIVKNISEKVMVIDRKDVLKIFRG</sequence>
<evidence type="ECO:0000313" key="1">
    <source>
        <dbReference type="EMBL" id="MBD8014490.1"/>
    </source>
</evidence>
<keyword evidence="2" id="KW-1185">Reference proteome</keyword>
<dbReference type="EMBL" id="JACSPU010000002">
    <property type="protein sequence ID" value="MBD8014490.1"/>
    <property type="molecule type" value="Genomic_DNA"/>
</dbReference>
<protein>
    <submittedName>
        <fullName evidence="1">Uncharacterized protein</fullName>
    </submittedName>
</protein>
<comment type="caution">
    <text evidence="1">The sequence shown here is derived from an EMBL/GenBank/DDBJ whole genome shotgun (WGS) entry which is preliminary data.</text>
</comment>
<organism evidence="1 2">
    <name type="scientific">Planococcus wigleyi</name>
    <dbReference type="NCBI Taxonomy" id="2762216"/>
    <lineage>
        <taxon>Bacteria</taxon>
        <taxon>Bacillati</taxon>
        <taxon>Bacillota</taxon>
        <taxon>Bacilli</taxon>
        <taxon>Bacillales</taxon>
        <taxon>Caryophanaceae</taxon>
        <taxon>Planococcus</taxon>
    </lineage>
</organism>
<dbReference type="RefSeq" id="WP_191714718.1">
    <property type="nucleotide sequence ID" value="NZ_JACSPU010000002.1"/>
</dbReference>
<accession>A0ABR8WBT5</accession>